<dbReference type="RefSeq" id="WP_220566083.1">
    <property type="nucleotide sequence ID" value="NZ_CP074136.1"/>
</dbReference>
<proteinExistence type="predicted"/>
<protein>
    <recommendedName>
        <fullName evidence="4">DNA-binding protein</fullName>
    </recommendedName>
</protein>
<evidence type="ECO:0000313" key="3">
    <source>
        <dbReference type="Proteomes" id="UP000676079"/>
    </source>
</evidence>
<evidence type="ECO:0008006" key="4">
    <source>
        <dbReference type="Google" id="ProtNLM"/>
    </source>
</evidence>
<accession>A0A975KQJ4</accession>
<keyword evidence="2" id="KW-0614">Plasmid</keyword>
<reference evidence="3" key="1">
    <citation type="submission" date="2021-05" db="EMBL/GenBank/DDBJ databases">
        <title>Direct Submission.</title>
        <authorList>
            <person name="Li K."/>
            <person name="Gao J."/>
        </authorList>
    </citation>
    <scope>NUCLEOTIDE SEQUENCE [LARGE SCALE GENOMIC DNA]</scope>
    <source>
        <strain evidence="3">Mg02</strain>
        <plasmid evidence="3">unnamed4</plasmid>
    </source>
</reference>
<gene>
    <name evidence="2" type="ORF">KGD84_32930</name>
</gene>
<geneLocation type="plasmid" evidence="2 3">
    <name>unnamed4</name>
</geneLocation>
<evidence type="ECO:0000256" key="1">
    <source>
        <dbReference type="SAM" id="MobiDB-lite"/>
    </source>
</evidence>
<sequence>MTLDRFADLIGSSAKTVRRVVTTHSRPLPPLADPAERTAWPTQGHRALGALLEWWNARPATTTKVALYDPEKLAPFEPRRPRPVPPLEKLGVAPDEEVTASRFASLIGVDYKTVGQYRQLSPEKMPRTADGRRVQDLEYGEIAQFRLEDLYRWWQSRPGSRLGDRTGQGAGKRRRRGDRPAPEGMTLTRFARLIEVDPAKMHRYRRRHAGSMPATVDGRRAQDLAKGERAYFPAEGLHQWWQNLPEDDEGAH</sequence>
<organism evidence="2 3">
    <name type="scientific">Nocardiopsis changdeensis</name>
    <dbReference type="NCBI Taxonomy" id="2831969"/>
    <lineage>
        <taxon>Bacteria</taxon>
        <taxon>Bacillati</taxon>
        <taxon>Actinomycetota</taxon>
        <taxon>Actinomycetes</taxon>
        <taxon>Streptosporangiales</taxon>
        <taxon>Nocardiopsidaceae</taxon>
        <taxon>Nocardiopsis</taxon>
    </lineage>
</organism>
<evidence type="ECO:0000313" key="2">
    <source>
        <dbReference type="EMBL" id="QUX26504.1"/>
    </source>
</evidence>
<name>A0A975KQJ4_9ACTN</name>
<keyword evidence="3" id="KW-1185">Reference proteome</keyword>
<dbReference type="EMBL" id="CP074136">
    <property type="protein sequence ID" value="QUX26504.1"/>
    <property type="molecule type" value="Genomic_DNA"/>
</dbReference>
<feature type="region of interest" description="Disordered" evidence="1">
    <location>
        <begin position="161"/>
        <end position="185"/>
    </location>
</feature>
<dbReference type="Proteomes" id="UP000676079">
    <property type="component" value="Plasmid unnamed4"/>
</dbReference>